<dbReference type="EMBL" id="FOSQ01000023">
    <property type="protein sequence ID" value="SFL13294.1"/>
    <property type="molecule type" value="Genomic_DNA"/>
</dbReference>
<organism evidence="1 2">
    <name type="scientific">Falsiroseomonas stagni DSM 19981</name>
    <dbReference type="NCBI Taxonomy" id="1123062"/>
    <lineage>
        <taxon>Bacteria</taxon>
        <taxon>Pseudomonadati</taxon>
        <taxon>Pseudomonadota</taxon>
        <taxon>Alphaproteobacteria</taxon>
        <taxon>Acetobacterales</taxon>
        <taxon>Roseomonadaceae</taxon>
        <taxon>Falsiroseomonas</taxon>
    </lineage>
</organism>
<dbReference type="RefSeq" id="WP_092963336.1">
    <property type="nucleotide sequence ID" value="NZ_FOSQ01000023.1"/>
</dbReference>
<name>A0A1I4F5V8_9PROT</name>
<reference evidence="1 2" key="1">
    <citation type="submission" date="2016-10" db="EMBL/GenBank/DDBJ databases">
        <authorList>
            <person name="de Groot N.N."/>
        </authorList>
    </citation>
    <scope>NUCLEOTIDE SEQUENCE [LARGE SCALE GENOMIC DNA]</scope>
    <source>
        <strain evidence="1 2">DSM 19981</strain>
    </source>
</reference>
<keyword evidence="2" id="KW-1185">Reference proteome</keyword>
<evidence type="ECO:0000313" key="2">
    <source>
        <dbReference type="Proteomes" id="UP000199473"/>
    </source>
</evidence>
<dbReference type="Proteomes" id="UP000199473">
    <property type="component" value="Unassembled WGS sequence"/>
</dbReference>
<proteinExistence type="predicted"/>
<dbReference type="STRING" id="1123062.SAMN02745775_12341"/>
<protein>
    <recommendedName>
        <fullName evidence="3">Tat (Twin-arginine translocation) pathway signal sequence</fullName>
    </recommendedName>
</protein>
<accession>A0A1I4F5V8</accession>
<evidence type="ECO:0000313" key="1">
    <source>
        <dbReference type="EMBL" id="SFL13294.1"/>
    </source>
</evidence>
<evidence type="ECO:0008006" key="3">
    <source>
        <dbReference type="Google" id="ProtNLM"/>
    </source>
</evidence>
<gene>
    <name evidence="1" type="ORF">SAMN02745775_12341</name>
</gene>
<dbReference type="AlphaFoldDB" id="A0A1I4F5V8"/>
<sequence length="59" mass="5992">MPMPLPRAIGIPEGPPLSRRHLFNLAGLLAAPPIAFPAAGAAAPQPVTRSSPLLVFGGL</sequence>